<protein>
    <recommendedName>
        <fullName evidence="5">4Fe-4S ferredoxin-type domain-containing protein</fullName>
    </recommendedName>
</protein>
<evidence type="ECO:0000256" key="3">
    <source>
        <dbReference type="ARBA" id="ARBA00023004"/>
    </source>
</evidence>
<feature type="domain" description="4Fe-4S ferredoxin-type" evidence="5">
    <location>
        <begin position="150"/>
        <end position="179"/>
    </location>
</feature>
<dbReference type="InterPro" id="IPR017896">
    <property type="entry name" value="4Fe4S_Fe-S-bd"/>
</dbReference>
<dbReference type="EMBL" id="PQGE01000019">
    <property type="protein sequence ID" value="POP42543.1"/>
    <property type="molecule type" value="Genomic_DNA"/>
</dbReference>
<organism evidence="7 9">
    <name type="scientific">Superficieibacter electus</name>
    <dbReference type="NCBI Taxonomy" id="2022662"/>
    <lineage>
        <taxon>Bacteria</taxon>
        <taxon>Pseudomonadati</taxon>
        <taxon>Pseudomonadota</taxon>
        <taxon>Gammaproteobacteria</taxon>
        <taxon>Enterobacterales</taxon>
        <taxon>Enterobacteriaceae</taxon>
        <taxon>Superficieibacter</taxon>
    </lineage>
</organism>
<accession>A0A2P5GKS4</accession>
<dbReference type="SUPFAM" id="SSF54862">
    <property type="entry name" value="4Fe-4S ferredoxins"/>
    <property type="match status" value="1"/>
</dbReference>
<evidence type="ECO:0000313" key="7">
    <source>
        <dbReference type="EMBL" id="POP45157.1"/>
    </source>
</evidence>
<dbReference type="PROSITE" id="PS51379">
    <property type="entry name" value="4FE4S_FER_2"/>
    <property type="match status" value="3"/>
</dbReference>
<feature type="domain" description="4Fe-4S ferredoxin-type" evidence="5">
    <location>
        <begin position="187"/>
        <end position="208"/>
    </location>
</feature>
<evidence type="ECO:0000256" key="4">
    <source>
        <dbReference type="ARBA" id="ARBA00023014"/>
    </source>
</evidence>
<dbReference type="PANTHER" id="PTHR24960:SF79">
    <property type="entry name" value="PHOTOSYSTEM I IRON-SULFUR CENTER"/>
    <property type="match status" value="1"/>
</dbReference>
<dbReference type="PROSITE" id="PS00198">
    <property type="entry name" value="4FE4S_FER_1"/>
    <property type="match status" value="3"/>
</dbReference>
<feature type="domain" description="4Fe-4S ferredoxin-type" evidence="5">
    <location>
        <begin position="9"/>
        <end position="38"/>
    </location>
</feature>
<dbReference type="GO" id="GO:0051539">
    <property type="term" value="F:4 iron, 4 sulfur cluster binding"/>
    <property type="evidence" value="ECO:0007669"/>
    <property type="project" value="UniProtKB-KW"/>
</dbReference>
<gene>
    <name evidence="7" type="ORF">CHU32_20385</name>
    <name evidence="6" type="ORF">CHU33_19370</name>
</gene>
<keyword evidence="8" id="KW-1185">Reference proteome</keyword>
<comment type="caution">
    <text evidence="7">The sequence shown here is derived from an EMBL/GenBank/DDBJ whole genome shotgun (WGS) entry which is preliminary data.</text>
</comment>
<evidence type="ECO:0000259" key="5">
    <source>
        <dbReference type="PROSITE" id="PS51379"/>
    </source>
</evidence>
<name>A0A2P5GKS4_9ENTR</name>
<dbReference type="Pfam" id="PF12837">
    <property type="entry name" value="Fer4_6"/>
    <property type="match status" value="1"/>
</dbReference>
<dbReference type="Proteomes" id="UP000237073">
    <property type="component" value="Unassembled WGS sequence"/>
</dbReference>
<dbReference type="InterPro" id="IPR050157">
    <property type="entry name" value="PSI_iron-sulfur_center"/>
</dbReference>
<evidence type="ECO:0000256" key="1">
    <source>
        <dbReference type="ARBA" id="ARBA00022485"/>
    </source>
</evidence>
<evidence type="ECO:0000256" key="2">
    <source>
        <dbReference type="ARBA" id="ARBA00022723"/>
    </source>
</evidence>
<evidence type="ECO:0000313" key="8">
    <source>
        <dbReference type="Proteomes" id="UP000237073"/>
    </source>
</evidence>
<dbReference type="GO" id="GO:0046872">
    <property type="term" value="F:metal ion binding"/>
    <property type="evidence" value="ECO:0007669"/>
    <property type="project" value="UniProtKB-KW"/>
</dbReference>
<dbReference type="Proteomes" id="UP000247005">
    <property type="component" value="Unassembled WGS sequence"/>
</dbReference>
<evidence type="ECO:0000313" key="9">
    <source>
        <dbReference type="Proteomes" id="UP000247005"/>
    </source>
</evidence>
<dbReference type="Pfam" id="PF00037">
    <property type="entry name" value="Fer4"/>
    <property type="match status" value="1"/>
</dbReference>
<evidence type="ECO:0000313" key="6">
    <source>
        <dbReference type="EMBL" id="POP42543.1"/>
    </source>
</evidence>
<dbReference type="AlphaFoldDB" id="A0A2P5GKS4"/>
<keyword evidence="4" id="KW-0411">Iron-sulfur</keyword>
<reference evidence="8 9" key="1">
    <citation type="submission" date="2018-01" db="EMBL/GenBank/DDBJ databases">
        <title>Superficieibacter electus gen. nov., sp. nov., an extended-spectrum beta-lactamase possessing member of the Enterobacteriaceae family, isolated from intensive care unit surfaces.</title>
        <authorList>
            <person name="Potter R.F."/>
            <person name="D'Souza A.W."/>
        </authorList>
    </citation>
    <scope>NUCLEOTIDE SEQUENCE [LARGE SCALE GENOMIC DNA]</scope>
    <source>
        <strain evidence="7 9">BP-1</strain>
        <strain evidence="6 8">BP-2</strain>
    </source>
</reference>
<dbReference type="Gene3D" id="3.30.70.20">
    <property type="match status" value="2"/>
</dbReference>
<keyword evidence="2" id="KW-0479">Metal-binding</keyword>
<sequence>MQALTLVEGSITLTSEQCLRCGNCLFACPAGAINGIHAPSRYYRQETLVAPLSLHPPDTAELLVWHRLYHIRAVACDADKQPGWALAVARLNLVLLKYQEPVWRLQPPVDPQINIAKRALLPAGNNIVHSASVPTGKRLLRQLYPRFSETVVKVDPQRCLLCGACTRVCPENVLRLTEHVFETESVRCTACKNCLAVCPSQALTLEEGPKEAFINQQALFTVRCPNCQRAFAAWENESSLCPLCRQHQHGMRSTCC</sequence>
<keyword evidence="3" id="KW-0408">Iron</keyword>
<dbReference type="EMBL" id="PQGD01000018">
    <property type="protein sequence ID" value="POP45157.1"/>
    <property type="molecule type" value="Genomic_DNA"/>
</dbReference>
<dbReference type="InterPro" id="IPR017900">
    <property type="entry name" value="4Fe4S_Fe_S_CS"/>
</dbReference>
<dbReference type="PANTHER" id="PTHR24960">
    <property type="entry name" value="PHOTOSYSTEM I IRON-SULFUR CENTER-RELATED"/>
    <property type="match status" value="1"/>
</dbReference>
<keyword evidence="1" id="KW-0004">4Fe-4S</keyword>
<proteinExistence type="predicted"/>